<evidence type="ECO:0000313" key="5">
    <source>
        <dbReference type="Proteomes" id="UP000030748"/>
    </source>
</evidence>
<gene>
    <name evidence="4" type="ORF">MIMGU_mgv1a024424mg</name>
</gene>
<dbReference type="PANTHER" id="PTHR23024">
    <property type="entry name" value="ARYLACETAMIDE DEACETYLASE"/>
    <property type="match status" value="1"/>
</dbReference>
<reference evidence="4 5" key="1">
    <citation type="journal article" date="2013" name="Proc. Natl. Acad. Sci. U.S.A.">
        <title>Fine-scale variation in meiotic recombination in Mimulus inferred from population shotgun sequencing.</title>
        <authorList>
            <person name="Hellsten U."/>
            <person name="Wright K.M."/>
            <person name="Jenkins J."/>
            <person name="Shu S."/>
            <person name="Yuan Y."/>
            <person name="Wessler S.R."/>
            <person name="Schmutz J."/>
            <person name="Willis J.H."/>
            <person name="Rokhsar D.S."/>
        </authorList>
    </citation>
    <scope>NUCLEOTIDE SEQUENCE [LARGE SCALE GENOMIC DNA]</scope>
    <source>
        <strain evidence="5">cv. DUN x IM62</strain>
    </source>
</reference>
<organism evidence="4 5">
    <name type="scientific">Erythranthe guttata</name>
    <name type="common">Yellow monkey flower</name>
    <name type="synonym">Mimulus guttatus</name>
    <dbReference type="NCBI Taxonomy" id="4155"/>
    <lineage>
        <taxon>Eukaryota</taxon>
        <taxon>Viridiplantae</taxon>
        <taxon>Streptophyta</taxon>
        <taxon>Embryophyta</taxon>
        <taxon>Tracheophyta</taxon>
        <taxon>Spermatophyta</taxon>
        <taxon>Magnoliopsida</taxon>
        <taxon>eudicotyledons</taxon>
        <taxon>Gunneridae</taxon>
        <taxon>Pentapetalae</taxon>
        <taxon>asterids</taxon>
        <taxon>lamiids</taxon>
        <taxon>Lamiales</taxon>
        <taxon>Phrymaceae</taxon>
        <taxon>Erythranthe</taxon>
    </lineage>
</organism>
<feature type="active site" evidence="2">
    <location>
        <position position="202"/>
    </location>
</feature>
<protein>
    <recommendedName>
        <fullName evidence="3">Alpha/beta hydrolase fold-3 domain-containing protein</fullName>
    </recommendedName>
</protein>
<dbReference type="Gene3D" id="3.40.50.1820">
    <property type="entry name" value="alpha/beta hydrolase"/>
    <property type="match status" value="1"/>
</dbReference>
<proteinExistence type="inferred from homology"/>
<feature type="non-terminal residue" evidence="4">
    <location>
        <position position="308"/>
    </location>
</feature>
<dbReference type="EMBL" id="KI630513">
    <property type="protein sequence ID" value="EYU37701.1"/>
    <property type="molecule type" value="Genomic_DNA"/>
</dbReference>
<dbReference type="PANTHER" id="PTHR23024:SF479">
    <property type="entry name" value="CARBOXYLESTERASE 2-RELATED"/>
    <property type="match status" value="1"/>
</dbReference>
<evidence type="ECO:0000259" key="3">
    <source>
        <dbReference type="Pfam" id="PF07859"/>
    </source>
</evidence>
<name>A0A022RBR3_ERYGU</name>
<dbReference type="SUPFAM" id="SSF53474">
    <property type="entry name" value="alpha/beta-Hydrolases"/>
    <property type="match status" value="1"/>
</dbReference>
<dbReference type="InterPro" id="IPR013094">
    <property type="entry name" value="AB_hydrolase_3"/>
</dbReference>
<sequence length="308" mass="34771">MMIVIQRCSLFNIYYKTPRPHLIILSTFFHSQISVSPEMDSKPSQITHDFPPFFRVHNTGHVERYIEHDFVPPSHDPLTGVNSRDVVVVPENNVSARIFLPKTTGGDSKLPLLIYIHGGAFSIESAFSSTYHNYAVSLASESRSVVVSIEYRLAPEHPIPACYDDSYAVVKWLDSHSRPGNGPDPWINEYADFERVYLAGDSAGANIAHNMVIRAKNNPEHGPNFKFAGLILIHPFFGIGKPDKLWNYICPDTTGSDDPRLNPTADPDLLSKLDCERVLVCVSERDFLRKRGLNFYQELKKSEWKGVI</sequence>
<comment type="similarity">
    <text evidence="1">Belongs to the 'GDXG' lipolytic enzyme family.</text>
</comment>
<dbReference type="InterPro" id="IPR029058">
    <property type="entry name" value="AB_hydrolase_fold"/>
</dbReference>
<dbReference type="AlphaFoldDB" id="A0A022RBR3"/>
<evidence type="ECO:0000256" key="1">
    <source>
        <dbReference type="ARBA" id="ARBA00010515"/>
    </source>
</evidence>
<keyword evidence="5" id="KW-1185">Reference proteome</keyword>
<feature type="domain" description="Alpha/beta hydrolase fold-3" evidence="3">
    <location>
        <begin position="113"/>
        <end position="302"/>
    </location>
</feature>
<accession>A0A022RBR3</accession>
<dbReference type="Proteomes" id="UP000030748">
    <property type="component" value="Unassembled WGS sequence"/>
</dbReference>
<dbReference type="Pfam" id="PF07859">
    <property type="entry name" value="Abhydrolase_3"/>
    <property type="match status" value="1"/>
</dbReference>
<dbReference type="PROSITE" id="PS01174">
    <property type="entry name" value="LIPASE_GDXG_SER"/>
    <property type="match status" value="1"/>
</dbReference>
<evidence type="ECO:0000313" key="4">
    <source>
        <dbReference type="EMBL" id="EYU37701.1"/>
    </source>
</evidence>
<dbReference type="eggNOG" id="KOG1515">
    <property type="taxonomic scope" value="Eukaryota"/>
</dbReference>
<dbReference type="STRING" id="4155.A0A022RBR3"/>
<dbReference type="GO" id="GO:0016787">
    <property type="term" value="F:hydrolase activity"/>
    <property type="evidence" value="ECO:0007669"/>
    <property type="project" value="InterPro"/>
</dbReference>
<dbReference type="InterPro" id="IPR033140">
    <property type="entry name" value="Lipase_GDXG_put_SER_AS"/>
</dbReference>
<evidence type="ECO:0000256" key="2">
    <source>
        <dbReference type="PROSITE-ProRule" id="PRU10038"/>
    </source>
</evidence>
<dbReference type="InterPro" id="IPR050466">
    <property type="entry name" value="Carboxylest/Gibb_receptor"/>
</dbReference>